<reference evidence="1 2" key="1">
    <citation type="submission" date="2019-12" db="EMBL/GenBank/DDBJ databases">
        <authorList>
            <person name="An T."/>
        </authorList>
    </citation>
    <scope>NUCLEOTIDE SEQUENCE [LARGE SCALE GENOMIC DNA]</scope>
    <source>
        <strain evidence="1 2">JCM 19900</strain>
    </source>
</reference>
<keyword evidence="2" id="KW-1185">Reference proteome</keyword>
<evidence type="ECO:0000313" key="1">
    <source>
        <dbReference type="EMBL" id="WCM39822.1"/>
    </source>
</evidence>
<name>A0ABY7RR70_9DEIN</name>
<sequence length="88" mass="10318">MKPLRHQGTPHRKENGKALRAFRLGLLLERLRPRLYLKPPPALVQELKQVRTPLCLDLPYYAAHSGREYVLIPWDAYMEEGEEILRSL</sequence>
<dbReference type="RefSeq" id="WP_157626363.1">
    <property type="nucleotide sequence ID" value="NZ_CP046617.1"/>
</dbReference>
<organism evidence="1 2">
    <name type="scientific">Thermus antranikianii</name>
    <dbReference type="NCBI Taxonomy" id="88190"/>
    <lineage>
        <taxon>Bacteria</taxon>
        <taxon>Thermotogati</taxon>
        <taxon>Deinococcota</taxon>
        <taxon>Deinococci</taxon>
        <taxon>Thermales</taxon>
        <taxon>Thermaceae</taxon>
        <taxon>Thermus</taxon>
    </lineage>
</organism>
<evidence type="ECO:0000313" key="2">
    <source>
        <dbReference type="Proteomes" id="UP001317488"/>
    </source>
</evidence>
<dbReference type="Proteomes" id="UP001317488">
    <property type="component" value="Chromosome"/>
</dbReference>
<gene>
    <name evidence="1" type="ORF">GO600_06785</name>
</gene>
<proteinExistence type="predicted"/>
<accession>A0ABY7RR70</accession>
<dbReference type="EMBL" id="CP046617">
    <property type="protein sequence ID" value="WCM39822.1"/>
    <property type="molecule type" value="Genomic_DNA"/>
</dbReference>
<protein>
    <submittedName>
        <fullName evidence="1">Uncharacterized protein</fullName>
    </submittedName>
</protein>